<dbReference type="AlphaFoldDB" id="A0A0C5VE56"/>
<evidence type="ECO:0000313" key="1">
    <source>
        <dbReference type="EMBL" id="AJQ92787.1"/>
    </source>
</evidence>
<reference evidence="1 2" key="1">
    <citation type="submission" date="2014-01" db="EMBL/GenBank/DDBJ databases">
        <title>Full genme sequencing of cellulolytic bacterium Gynuella sunshinyii YC6258T gen. nov., sp. nov.</title>
        <authorList>
            <person name="Khan H."/>
            <person name="Chung E.J."/>
            <person name="Chung Y.R."/>
        </authorList>
    </citation>
    <scope>NUCLEOTIDE SEQUENCE [LARGE SCALE GENOMIC DNA]</scope>
    <source>
        <strain evidence="1 2">YC6258</strain>
    </source>
</reference>
<keyword evidence="2" id="KW-1185">Reference proteome</keyword>
<dbReference type="Proteomes" id="UP000032266">
    <property type="component" value="Chromosome"/>
</dbReference>
<dbReference type="EMBL" id="CP007142">
    <property type="protein sequence ID" value="AJQ92787.1"/>
    <property type="molecule type" value="Genomic_DNA"/>
</dbReference>
<proteinExistence type="predicted"/>
<accession>A0A0C5VE56</accession>
<sequence length="39" mass="4621">MVVDEYWRNYCLVFRTKKAASAAFSLSLRLSLHQYKPDI</sequence>
<evidence type="ECO:0000313" key="2">
    <source>
        <dbReference type="Proteomes" id="UP000032266"/>
    </source>
</evidence>
<dbReference type="HOGENOM" id="CLU_3310508_0_0_6"/>
<name>A0A0C5VE56_9GAMM</name>
<gene>
    <name evidence="1" type="ORF">YC6258_00737</name>
</gene>
<protein>
    <submittedName>
        <fullName evidence="1">Uncharacterized protein</fullName>
    </submittedName>
</protein>
<organism evidence="1 2">
    <name type="scientific">Gynuella sunshinyii YC6258</name>
    <dbReference type="NCBI Taxonomy" id="1445510"/>
    <lineage>
        <taxon>Bacteria</taxon>
        <taxon>Pseudomonadati</taxon>
        <taxon>Pseudomonadota</taxon>
        <taxon>Gammaproteobacteria</taxon>
        <taxon>Oceanospirillales</taxon>
        <taxon>Saccharospirillaceae</taxon>
        <taxon>Gynuella</taxon>
    </lineage>
</organism>
<dbReference type="KEGG" id="gsn:YC6258_00737"/>